<keyword evidence="1" id="KW-0732">Signal</keyword>
<keyword evidence="3" id="KW-1185">Reference proteome</keyword>
<feature type="chain" id="PRO_5043538792" evidence="1">
    <location>
        <begin position="17"/>
        <end position="111"/>
    </location>
</feature>
<feature type="signal peptide" evidence="1">
    <location>
        <begin position="1"/>
        <end position="16"/>
    </location>
</feature>
<proteinExistence type="predicted"/>
<sequence>MYYRLLKIILLTCVTGQLQFSNEQLPQESEIYFENQGPIKIVTTRWELTGFLDITYFRTQYETNKKYLDLAQGFCENFSRINITKGHCDELYMTDSQGSRKENRIKGKTPF</sequence>
<organism evidence="2 3">
    <name type="scientific">Macrosiphum euphorbiae</name>
    <name type="common">potato aphid</name>
    <dbReference type="NCBI Taxonomy" id="13131"/>
    <lineage>
        <taxon>Eukaryota</taxon>
        <taxon>Metazoa</taxon>
        <taxon>Ecdysozoa</taxon>
        <taxon>Arthropoda</taxon>
        <taxon>Hexapoda</taxon>
        <taxon>Insecta</taxon>
        <taxon>Pterygota</taxon>
        <taxon>Neoptera</taxon>
        <taxon>Paraneoptera</taxon>
        <taxon>Hemiptera</taxon>
        <taxon>Sternorrhyncha</taxon>
        <taxon>Aphidomorpha</taxon>
        <taxon>Aphidoidea</taxon>
        <taxon>Aphididae</taxon>
        <taxon>Macrosiphini</taxon>
        <taxon>Macrosiphum</taxon>
    </lineage>
</organism>
<dbReference type="AlphaFoldDB" id="A0AAV0XZE5"/>
<accession>A0AAV0XZE5</accession>
<evidence type="ECO:0000256" key="1">
    <source>
        <dbReference type="SAM" id="SignalP"/>
    </source>
</evidence>
<comment type="caution">
    <text evidence="2">The sequence shown here is derived from an EMBL/GenBank/DDBJ whole genome shotgun (WGS) entry which is preliminary data.</text>
</comment>
<dbReference type="Proteomes" id="UP001160148">
    <property type="component" value="Unassembled WGS sequence"/>
</dbReference>
<name>A0AAV0XZE5_9HEMI</name>
<evidence type="ECO:0000313" key="2">
    <source>
        <dbReference type="EMBL" id="CAI6372939.1"/>
    </source>
</evidence>
<protein>
    <submittedName>
        <fullName evidence="2">Uncharacterized protein</fullName>
    </submittedName>
</protein>
<dbReference type="EMBL" id="CARXXK010001085">
    <property type="protein sequence ID" value="CAI6372939.1"/>
    <property type="molecule type" value="Genomic_DNA"/>
</dbReference>
<evidence type="ECO:0000313" key="3">
    <source>
        <dbReference type="Proteomes" id="UP001160148"/>
    </source>
</evidence>
<gene>
    <name evidence="2" type="ORF">MEUPH1_LOCUS26748</name>
</gene>
<reference evidence="2 3" key="1">
    <citation type="submission" date="2023-01" db="EMBL/GenBank/DDBJ databases">
        <authorList>
            <person name="Whitehead M."/>
        </authorList>
    </citation>
    <scope>NUCLEOTIDE SEQUENCE [LARGE SCALE GENOMIC DNA]</scope>
</reference>